<accession>A0AA46S3L5</accession>
<reference evidence="1" key="1">
    <citation type="journal article" date="2022" name="J Glob Antimicrob Resist">
        <title>Comparative analysis of IMP-4- and OXA-58-containing plasmids of three carbapenemase-producing Acinetobacter ursingii strains in the Netherlands.</title>
        <authorList>
            <person name="Hendrickx A.P.A."/>
            <person name="Schade R.P."/>
            <person name="Landman F."/>
            <person name="Bosch T."/>
            <person name="Schouls L.M."/>
            <person name="van Dijk K."/>
        </authorList>
    </citation>
    <scope>NUCLEOTIDE SEQUENCE</scope>
    <source>
        <strain evidence="1">RIVM_C010559</strain>
    </source>
</reference>
<dbReference type="EMBL" id="CP089051">
    <property type="protein sequence ID" value="UYF70483.1"/>
    <property type="molecule type" value="Genomic_DNA"/>
</dbReference>
<dbReference type="RefSeq" id="WP_263512038.1">
    <property type="nucleotide sequence ID" value="NZ_CP089051.1"/>
</dbReference>
<proteinExistence type="predicted"/>
<evidence type="ECO:0000313" key="2">
    <source>
        <dbReference type="Proteomes" id="UP001164064"/>
    </source>
</evidence>
<sequence length="1322" mass="148567">MKIYRVDLNFSLDQYVAPKKYIALEFNQPYSIDHIRVKGFNPSTFGFAKLQKNQLIQTIGVDQSLFGRSKVSRRGISLYVEGIPSLSKPSVEKVSWRQFILQLPTESITLQTSVKRVRVPGGYNPPNQRNINLNWSTSEPYNPPKNPINLNFGHLGYGHIYASVGLTETFGTPTVSKNLVIHSTGFNSQSFGLARIYRNNAFIYPIGFQPSGFGQPNFKKNTAYIAPSGFVDTRFSLAKAYNLKQVLVLNGLYATLFGQPFLWGGVKYVELGGINQSIVSNPTVINTTANQEIRHSGETFTGFGALNVSPRTIFPYGILGTQIGVGNVQFPPRPNGFESSTYGTPWVSRSPRLYNALGFESFTSGYAKVFDPTQKIGVTGVNTVIAGGVFGDIRVRNARRFINSIGFNAHESSNWSNIYSNRRELIPSGNKHTFFGENGIRNKTPSFTPLSVDHMVFGQQHIAYAIRKLAVSGFSLNLFGHAILTKTPSFAPVGIEAPIVPSPVISDAVRYLYQESSSSFKSGQPTIWFRYRSLKFDGFESLLLGSPKLEHSNRTLNINGFDSSAYSSYAWVSYKLRRIDVPSIQKANYASNHQVGRHQKVWINGFDASKFGSRIIPESKGIYQINAQPSTLFGIQNIELSKRFLKPTSFGAMVGLSGDAIGHLFIWNKRQYINQYFIADSGLVPPKQDGWLLIENKNRIMHTSGNTHTRYGYTKIDNKATQILPIGIVPIEPFKPMISDRIRKIKSQSIDAPVFSKWSVVWINASVIKPYGSNHSTFGKSKLENTRRYYPYIGGFESSQFGKGMVSFKIRHLSFEHRYTIGPIYLPLPKIELHTNYIDPLDVDMSSYGVPELVIHRNIITPRWTHKDIFGLETNIWNLTPELKQRGRDSSEFGVAKFRLQWERYNIDGYVASLFGKTDIAFRDRSFSVTGFTQYGSGIHVVTKTGAPPYSKQYIYLNGQLNSYDEFDPDKGDGIKPPDPQVSNPSLKSNVIFTESFVGTMFGRLFAQSNGILVRPGLQELTVSEPTVSLSKRVIFPESIKSNSVVGKPRLSPWTIYAVAEAPQQAIENHEPRNLHYVYSMEVFGETTVENKHRKIYVDRNDSYGNRYMTSFGAVNIALKRHFIQPKGFLAQRHGVHVFGPYNLELKVFESPFTELFGNPAVKFPFDGNTKQYIRPIGMDSKTINKPVIDFRNRLIRPVAFDSQALGYSRYPDTPYMWQSLRIGELIKGNYAGFEALIFGKQSISLRVRELRVTGFNSYDDSFAMGGFNQKLTVKLVPKPSVPIQLKAVGFVSSNYGVPNIKPAVHYIRPDGNADQYRKGAF</sequence>
<name>A0AA46S3L5_9GAMM</name>
<evidence type="ECO:0000313" key="1">
    <source>
        <dbReference type="EMBL" id="UYF70483.1"/>
    </source>
</evidence>
<organism evidence="1 2">
    <name type="scientific">Acinetobacter ursingii</name>
    <dbReference type="NCBI Taxonomy" id="108980"/>
    <lineage>
        <taxon>Bacteria</taxon>
        <taxon>Pseudomonadati</taxon>
        <taxon>Pseudomonadota</taxon>
        <taxon>Gammaproteobacteria</taxon>
        <taxon>Moraxellales</taxon>
        <taxon>Moraxellaceae</taxon>
        <taxon>Acinetobacter</taxon>
    </lineage>
</organism>
<dbReference type="Proteomes" id="UP001164064">
    <property type="component" value="Chromosome"/>
</dbReference>
<protein>
    <submittedName>
        <fullName evidence="1">Uncharacterized protein</fullName>
    </submittedName>
</protein>
<gene>
    <name evidence="1" type="ORF">LSO60_09260</name>
</gene>